<sequence length="303" mass="34932">MVRAKLSELHGQEFESFFHDLMQLRYPDFVPVRTQGRLGDRSADGLTINDRKLYACYAPETYNASEISRKFTKDLTGALEKRRDEFDTFVFVHNDLRGVGPVISSEISKARKDHPYLKFEVFGACRFIQEVCKLDVSDVEDLLGQSLPAKEVVVGVEMEDLAPLLAELGKRRIQARPSDVILPPPRNKLEYNGFSPDLRDELISRMKYVPLVEAYYQQRNDPFERDNTAAAFHAEYQRISQEYSDPDEILYQMQQYVLGNKAPTREGYVNAQVILMYFFGECEIFEIPPEDWQPSNEYAEVAG</sequence>
<dbReference type="Proteomes" id="UP000014184">
    <property type="component" value="Unassembled WGS sequence"/>
</dbReference>
<gene>
    <name evidence="2" type="ORF">TM51_03942</name>
</gene>
<evidence type="ECO:0000259" key="1">
    <source>
        <dbReference type="Pfam" id="PF20275"/>
    </source>
</evidence>
<name>A0A9P2TBK4_THEFU</name>
<accession>A0A9P2TBK4</accession>
<reference evidence="2 3" key="1">
    <citation type="journal article" date="2013" name="Genome Announc.">
        <title>Draft Genome Sequence of the Lignocellulose Decomposer Thermobifida fusca Strain TM51.</title>
        <authorList>
            <person name="Toth A."/>
            <person name="Barna T."/>
            <person name="Nagy I."/>
            <person name="Horvath B."/>
            <person name="Nagy I."/>
            <person name="Tancsics A."/>
            <person name="Kriszt B."/>
            <person name="Baka E."/>
            <person name="Fekete C."/>
            <person name="Kukolya J."/>
        </authorList>
    </citation>
    <scope>NUCLEOTIDE SEQUENCE [LARGE SCALE GENOMIC DNA]</scope>
    <source>
        <strain evidence="2 3">TM51</strain>
    </source>
</reference>
<proteinExistence type="predicted"/>
<keyword evidence="3" id="KW-1185">Reference proteome</keyword>
<dbReference type="Pfam" id="PF20275">
    <property type="entry name" value="CTD10"/>
    <property type="match status" value="1"/>
</dbReference>
<dbReference type="EMBL" id="AOSG01000018">
    <property type="protein sequence ID" value="EOR72266.1"/>
    <property type="molecule type" value="Genomic_DNA"/>
</dbReference>
<comment type="caution">
    <text evidence="2">The sequence shown here is derived from an EMBL/GenBank/DDBJ whole genome shotgun (WGS) entry which is preliminary data.</text>
</comment>
<feature type="domain" description="ABC-three component systems C-terminal" evidence="1">
    <location>
        <begin position="159"/>
        <end position="286"/>
    </location>
</feature>
<evidence type="ECO:0000313" key="2">
    <source>
        <dbReference type="EMBL" id="EOR72266.1"/>
    </source>
</evidence>
<protein>
    <recommendedName>
        <fullName evidence="1">ABC-three component systems C-terminal domain-containing protein</fullName>
    </recommendedName>
</protein>
<dbReference type="InterPro" id="IPR046919">
    <property type="entry name" value="ABC-3C_CTD10"/>
</dbReference>
<organism evidence="2 3">
    <name type="scientific">Thermobifida fusca TM51</name>
    <dbReference type="NCBI Taxonomy" id="1169414"/>
    <lineage>
        <taxon>Bacteria</taxon>
        <taxon>Bacillati</taxon>
        <taxon>Actinomycetota</taxon>
        <taxon>Actinomycetes</taxon>
        <taxon>Streptosporangiales</taxon>
        <taxon>Nocardiopsidaceae</taxon>
        <taxon>Thermobifida</taxon>
    </lineage>
</organism>
<evidence type="ECO:0000313" key="3">
    <source>
        <dbReference type="Proteomes" id="UP000014184"/>
    </source>
</evidence>
<dbReference type="AlphaFoldDB" id="A0A9P2TBK4"/>